<protein>
    <submittedName>
        <fullName evidence="1">Uncharacterized protein</fullName>
    </submittedName>
</protein>
<keyword evidence="2" id="KW-1185">Reference proteome</keyword>
<evidence type="ECO:0000313" key="1">
    <source>
        <dbReference type="EMBL" id="GAA5811986.1"/>
    </source>
</evidence>
<organism evidence="1 2">
    <name type="scientific">Mucor flavus</name>
    <dbReference type="NCBI Taxonomy" id="439312"/>
    <lineage>
        <taxon>Eukaryota</taxon>
        <taxon>Fungi</taxon>
        <taxon>Fungi incertae sedis</taxon>
        <taxon>Mucoromycota</taxon>
        <taxon>Mucoromycotina</taxon>
        <taxon>Mucoromycetes</taxon>
        <taxon>Mucorales</taxon>
        <taxon>Mucorineae</taxon>
        <taxon>Mucoraceae</taxon>
        <taxon>Mucor</taxon>
    </lineage>
</organism>
<accession>A0ABP9YYS3</accession>
<comment type="caution">
    <text evidence="1">The sequence shown here is derived from an EMBL/GenBank/DDBJ whole genome shotgun (WGS) entry which is preliminary data.</text>
</comment>
<dbReference type="Proteomes" id="UP001473302">
    <property type="component" value="Unassembled WGS sequence"/>
</dbReference>
<name>A0ABP9YYS3_9FUNG</name>
<proteinExistence type="predicted"/>
<reference evidence="1 2" key="1">
    <citation type="submission" date="2024-04" db="EMBL/GenBank/DDBJ databases">
        <title>genome sequences of Mucor flavus KT1a and Helicostylum pulchrum KT1b strains isolated from the surface of a dry-aged beef.</title>
        <authorList>
            <person name="Toyotome T."/>
            <person name="Hosono M."/>
            <person name="Torimaru M."/>
            <person name="Fukuda K."/>
            <person name="Mikami N."/>
        </authorList>
    </citation>
    <scope>NUCLEOTIDE SEQUENCE [LARGE SCALE GENOMIC DNA]</scope>
    <source>
        <strain evidence="1 2">KT1a</strain>
    </source>
</reference>
<dbReference type="EMBL" id="BAABUK010000011">
    <property type="protein sequence ID" value="GAA5811986.1"/>
    <property type="molecule type" value="Genomic_DNA"/>
</dbReference>
<evidence type="ECO:0000313" key="2">
    <source>
        <dbReference type="Proteomes" id="UP001473302"/>
    </source>
</evidence>
<sequence length="72" mass="8372">MPAIRLKTFGTTGISEERVVERMEYRIRLDVIQELNEYEGRMLLRATVENCVLADQIETASQTFEYIRDGVC</sequence>
<gene>
    <name evidence="1" type="ORF">MFLAVUS_005433</name>
</gene>